<organism evidence="2 3">
    <name type="scientific">Veillonella seminalis ACS-216-V-Col6b</name>
    <dbReference type="NCBI Taxonomy" id="883156"/>
    <lineage>
        <taxon>Bacteria</taxon>
        <taxon>Bacillati</taxon>
        <taxon>Bacillota</taxon>
        <taxon>Negativicutes</taxon>
        <taxon>Veillonellales</taxon>
        <taxon>Veillonellaceae</taxon>
        <taxon>Veillonella</taxon>
    </lineage>
</organism>
<keyword evidence="1" id="KW-0472">Membrane</keyword>
<reference evidence="2 3" key="1">
    <citation type="submission" date="2012-09" db="EMBL/GenBank/DDBJ databases">
        <title>The Genome Sequence of Veillonella ratti ACS-216-V-COL6B.</title>
        <authorList>
            <consortium name="The Broad Institute Genome Sequencing Platform"/>
            <person name="Earl A."/>
            <person name="Ward D."/>
            <person name="Feldgarden M."/>
            <person name="Gevers D."/>
            <person name="Saerens B."/>
            <person name="Vaneechoutte M."/>
            <person name="Walker B."/>
            <person name="Young S.K."/>
            <person name="Zeng Q."/>
            <person name="Gargeya S."/>
            <person name="Fitzgerald M."/>
            <person name="Haas B."/>
            <person name="Abouelleil A."/>
            <person name="Alvarado L."/>
            <person name="Arachchi H.M."/>
            <person name="Berlin A."/>
            <person name="Chapman S.B."/>
            <person name="Goldberg J."/>
            <person name="Griggs A."/>
            <person name="Gujja S."/>
            <person name="Hansen M."/>
            <person name="Howarth C."/>
            <person name="Imamovic A."/>
            <person name="Larimer J."/>
            <person name="McCowen C."/>
            <person name="Montmayeur A."/>
            <person name="Murphy C."/>
            <person name="Neiman D."/>
            <person name="Pearson M."/>
            <person name="Priest M."/>
            <person name="Roberts A."/>
            <person name="Saif S."/>
            <person name="Shea T."/>
            <person name="Sisk P."/>
            <person name="Sykes S."/>
            <person name="Wortman J."/>
            <person name="Nusbaum C."/>
            <person name="Birren B."/>
        </authorList>
    </citation>
    <scope>NUCLEOTIDE SEQUENCE [LARGE SCALE GENOMIC DNA]</scope>
    <source>
        <strain evidence="2 3">ACS-216-V-Col6b</strain>
    </source>
</reference>
<protein>
    <submittedName>
        <fullName evidence="2">Uncharacterized protein</fullName>
    </submittedName>
</protein>
<proteinExistence type="predicted"/>
<sequence length="48" mass="5362">MSASQSKKEIITIIGEWLWKVIGRILLNGIVLSPFLLLDFPVLIPNSP</sequence>
<comment type="caution">
    <text evidence="2">The sequence shown here is derived from an EMBL/GenBank/DDBJ whole genome shotgun (WGS) entry which is preliminary data.</text>
</comment>
<dbReference type="RefSeq" id="WP_006556992.1">
    <property type="nucleotide sequence ID" value="NZ_JH992939.1"/>
</dbReference>
<gene>
    <name evidence="2" type="ORF">HMPREF9282_02108</name>
</gene>
<feature type="transmembrane region" description="Helical" evidence="1">
    <location>
        <begin position="21"/>
        <end position="44"/>
    </location>
</feature>
<keyword evidence="1" id="KW-1133">Transmembrane helix</keyword>
<evidence type="ECO:0000313" key="3">
    <source>
        <dbReference type="Proteomes" id="UP000009891"/>
    </source>
</evidence>
<dbReference type="Proteomes" id="UP000009891">
    <property type="component" value="Unassembled WGS sequence"/>
</dbReference>
<keyword evidence="1" id="KW-0812">Transmembrane</keyword>
<keyword evidence="3" id="KW-1185">Reference proteome</keyword>
<dbReference type="AlphaFoldDB" id="K9D2P9"/>
<evidence type="ECO:0000256" key="1">
    <source>
        <dbReference type="SAM" id="Phobius"/>
    </source>
</evidence>
<evidence type="ECO:0000313" key="2">
    <source>
        <dbReference type="EMBL" id="EKU77391.1"/>
    </source>
</evidence>
<name>K9D2P9_9FIRM</name>
<dbReference type="EMBL" id="AHAF01000023">
    <property type="protein sequence ID" value="EKU77391.1"/>
    <property type="molecule type" value="Genomic_DNA"/>
</dbReference>
<dbReference type="STRING" id="883156.HMPREF9282_02108"/>
<dbReference type="HOGENOM" id="CLU_3159082_0_0_9"/>
<accession>K9D2P9</accession>